<proteinExistence type="predicted"/>
<accession>A0A2T0SWN2</accession>
<evidence type="ECO:0000313" key="2">
    <source>
        <dbReference type="Proteomes" id="UP000239494"/>
    </source>
</evidence>
<sequence>MRIQPRRQILDIWRSVIKSSYRDGTWVWGGREESNSLSDTEQLICLLYPATEVPALALELPDVMAEDAAKALERFGEPRTIPHRLVEVIEDYVERHTVGDEPSFGGGGYLSTDDDSTAPTEEQLAMGLVDSYSLSLTLCLAALGFLNVYKPQVVRRPALVARIERLQAALSRRLTAAQIGLLRSFVVNTVGLDDRADREVRAAMLDMVNQGGLPEQVVVSRLRERLQRVRTLLLDDVRLGVSTDRKLEEESRLFEIGWGWGIVRNAPEVELDLTRSAFDRQPAIGAEAGIAAARPYLYSTVLALDGINDLRSQRTRELNLLDDEQRRLAEALQIRWDLTQRYWSGIARFGRTWPLEDIPWRTSDGEESDYFSLLVSAVLVQDLEARQATDDDLNRAVSVFESLAQRGRITRRVTKDDPAVDMHVPGVRMTLVGSDEIGPQLYWHARDFAPLLLKRCLQAAALSANRVARDRLMRLAETTMDHLDKRRIHDGDALGLWDDPGETLFSDARLPAEKLPSWAMTERVIEALIAGSRTFQQQPLRSPGMRARAEEALHEAEHLLNRLLVNSDSDDTSARSAEIVVIERRLSRAREVITEQPGTANALALAALLSLDEMNVAHNDASRGA</sequence>
<organism evidence="1 2">
    <name type="scientific">Umezawaea tangerina</name>
    <dbReference type="NCBI Taxonomy" id="84725"/>
    <lineage>
        <taxon>Bacteria</taxon>
        <taxon>Bacillati</taxon>
        <taxon>Actinomycetota</taxon>
        <taxon>Actinomycetes</taxon>
        <taxon>Pseudonocardiales</taxon>
        <taxon>Pseudonocardiaceae</taxon>
        <taxon>Umezawaea</taxon>
    </lineage>
</organism>
<dbReference type="OrthoDB" id="3311648at2"/>
<dbReference type="EMBL" id="PVTF01000009">
    <property type="protein sequence ID" value="PRY37822.1"/>
    <property type="molecule type" value="Genomic_DNA"/>
</dbReference>
<dbReference type="Proteomes" id="UP000239494">
    <property type="component" value="Unassembled WGS sequence"/>
</dbReference>
<evidence type="ECO:0000313" key="1">
    <source>
        <dbReference type="EMBL" id="PRY37822.1"/>
    </source>
</evidence>
<gene>
    <name evidence="1" type="ORF">CLV43_10942</name>
</gene>
<dbReference type="NCBIfam" id="NF040567">
    <property type="entry name" value="SCO2524_fam"/>
    <property type="match status" value="1"/>
</dbReference>
<reference evidence="1 2" key="1">
    <citation type="submission" date="2018-03" db="EMBL/GenBank/DDBJ databases">
        <title>Genomic Encyclopedia of Archaeal and Bacterial Type Strains, Phase II (KMG-II): from individual species to whole genera.</title>
        <authorList>
            <person name="Goeker M."/>
        </authorList>
    </citation>
    <scope>NUCLEOTIDE SEQUENCE [LARGE SCALE GENOMIC DNA]</scope>
    <source>
        <strain evidence="1 2">DSM 44720</strain>
    </source>
</reference>
<dbReference type="AlphaFoldDB" id="A0A2T0SWN2"/>
<name>A0A2T0SWN2_9PSEU</name>
<dbReference type="InterPro" id="IPR049777">
    <property type="entry name" value="SCO2524-like"/>
</dbReference>
<protein>
    <submittedName>
        <fullName evidence="1">Uncharacterized protein</fullName>
    </submittedName>
</protein>
<comment type="caution">
    <text evidence="1">The sequence shown here is derived from an EMBL/GenBank/DDBJ whole genome shotgun (WGS) entry which is preliminary data.</text>
</comment>
<keyword evidence="2" id="KW-1185">Reference proteome</keyword>
<dbReference type="RefSeq" id="WP_146174942.1">
    <property type="nucleotide sequence ID" value="NZ_PVTF01000009.1"/>
</dbReference>